<feature type="transmembrane region" description="Helical" evidence="1">
    <location>
        <begin position="21"/>
        <end position="40"/>
    </location>
</feature>
<name>A0A7C3WTD6_THEPE</name>
<feature type="transmembrane region" description="Helical" evidence="1">
    <location>
        <begin position="172"/>
        <end position="196"/>
    </location>
</feature>
<evidence type="ECO:0000313" key="2">
    <source>
        <dbReference type="EMBL" id="HGB25204.1"/>
    </source>
</evidence>
<proteinExistence type="predicted"/>
<dbReference type="EMBL" id="DTIB01000088">
    <property type="protein sequence ID" value="HGB25204.1"/>
    <property type="molecule type" value="Genomic_DNA"/>
</dbReference>
<accession>A0A7C3WTD6</accession>
<dbReference type="AlphaFoldDB" id="A0A7C3WTD6"/>
<keyword evidence="1" id="KW-0812">Transmembrane</keyword>
<organism evidence="2">
    <name type="scientific">Thermofilum pendens</name>
    <dbReference type="NCBI Taxonomy" id="2269"/>
    <lineage>
        <taxon>Archaea</taxon>
        <taxon>Thermoproteota</taxon>
        <taxon>Thermoprotei</taxon>
        <taxon>Thermofilales</taxon>
        <taxon>Thermofilaceae</taxon>
        <taxon>Thermofilum</taxon>
    </lineage>
</organism>
<comment type="caution">
    <text evidence="2">The sequence shown here is derived from an EMBL/GenBank/DDBJ whole genome shotgun (WGS) entry which is preliminary data.</text>
</comment>
<gene>
    <name evidence="2" type="ORF">ENV88_04050</name>
</gene>
<protein>
    <submittedName>
        <fullName evidence="2">Uncharacterized protein</fullName>
    </submittedName>
</protein>
<evidence type="ECO:0000256" key="1">
    <source>
        <dbReference type="SAM" id="Phobius"/>
    </source>
</evidence>
<keyword evidence="1" id="KW-0472">Membrane</keyword>
<feature type="transmembrane region" description="Helical" evidence="1">
    <location>
        <begin position="107"/>
        <end position="127"/>
    </location>
</feature>
<reference evidence="2" key="1">
    <citation type="journal article" date="2020" name="mSystems">
        <title>Genome- and Community-Level Interaction Insights into Carbon Utilization and Element Cycling Functions of Hydrothermarchaeota in Hydrothermal Sediment.</title>
        <authorList>
            <person name="Zhou Z."/>
            <person name="Liu Y."/>
            <person name="Xu W."/>
            <person name="Pan J."/>
            <person name="Luo Z.H."/>
            <person name="Li M."/>
        </authorList>
    </citation>
    <scope>NUCLEOTIDE SEQUENCE [LARGE SCALE GENOMIC DNA]</scope>
    <source>
        <strain evidence="2">SpSt-8</strain>
    </source>
</reference>
<feature type="transmembrane region" description="Helical" evidence="1">
    <location>
        <begin position="72"/>
        <end position="95"/>
    </location>
</feature>
<sequence>MFAYKGLRQELSSVEKNLYHDCLKLAMAGLFAMMFLGPWYTVALVSTPVKFNNIFAGLGVALSAPTLSNYSWLFVLKMLLVAAQAWLLIQLLVPIRGAGAAFSQQGYKASIAAAAAAGLTVLTGEYLNAFSQYPYFVANAPLIADKLPEPYRTILGRSLNLENISPLAQDPMLYLVTALGVAVLLAAAGYMLYIIFFRAEKEQQA</sequence>
<keyword evidence="1" id="KW-1133">Transmembrane helix</keyword>